<gene>
    <name evidence="10" type="ORF">Q428_01825</name>
</gene>
<evidence type="ECO:0000256" key="2">
    <source>
        <dbReference type="ARBA" id="ARBA00012438"/>
    </source>
</evidence>
<dbReference type="SMART" id="SM00387">
    <property type="entry name" value="HATPase_c"/>
    <property type="match status" value="1"/>
</dbReference>
<dbReference type="SUPFAM" id="SSF55874">
    <property type="entry name" value="ATPase domain of HSP90 chaperone/DNA topoisomerase II/histidine kinase"/>
    <property type="match status" value="1"/>
</dbReference>
<evidence type="ECO:0000256" key="7">
    <source>
        <dbReference type="ARBA" id="ARBA00022840"/>
    </source>
</evidence>
<dbReference type="CDD" id="cd00082">
    <property type="entry name" value="HisKA"/>
    <property type="match status" value="1"/>
</dbReference>
<evidence type="ECO:0000313" key="10">
    <source>
        <dbReference type="EMBL" id="EYE89546.1"/>
    </source>
</evidence>
<keyword evidence="7" id="KW-0067">ATP-binding</keyword>
<dbReference type="PANTHER" id="PTHR43547:SF2">
    <property type="entry name" value="HYBRID SIGNAL TRANSDUCTION HISTIDINE KINASE C"/>
    <property type="match status" value="1"/>
</dbReference>
<accession>A0A017RYC5</accession>
<evidence type="ECO:0000256" key="8">
    <source>
        <dbReference type="ARBA" id="ARBA00023012"/>
    </source>
</evidence>
<dbReference type="SMART" id="SM00388">
    <property type="entry name" value="HisKA"/>
    <property type="match status" value="1"/>
</dbReference>
<reference evidence="10 11" key="1">
    <citation type="journal article" date="2014" name="Genome Announc.">
        <title>Draft Genome Sequence of Fervidicella metallireducens Strain AeBT, an Iron-Reducing Thermoanaerobe from the Great Artesian Basin.</title>
        <authorList>
            <person name="Patel B.K."/>
        </authorList>
    </citation>
    <scope>NUCLEOTIDE SEQUENCE [LARGE SCALE GENOMIC DNA]</scope>
    <source>
        <strain evidence="10 11">AeB</strain>
    </source>
</reference>
<dbReference type="CDD" id="cd16922">
    <property type="entry name" value="HATPase_EvgS-ArcB-TorS-like"/>
    <property type="match status" value="1"/>
</dbReference>
<dbReference type="InterPro" id="IPR036097">
    <property type="entry name" value="HisK_dim/P_sf"/>
</dbReference>
<dbReference type="PRINTS" id="PR00344">
    <property type="entry name" value="BCTRLSENSOR"/>
</dbReference>
<dbReference type="STRING" id="1403537.Q428_01825"/>
<evidence type="ECO:0000256" key="6">
    <source>
        <dbReference type="ARBA" id="ARBA00022777"/>
    </source>
</evidence>
<dbReference type="FunFam" id="3.30.565.10:FF:000037">
    <property type="entry name" value="Hybrid sensor histidine kinase/response regulator"/>
    <property type="match status" value="1"/>
</dbReference>
<evidence type="ECO:0000256" key="5">
    <source>
        <dbReference type="ARBA" id="ARBA00022741"/>
    </source>
</evidence>
<keyword evidence="5" id="KW-0547">Nucleotide-binding</keyword>
<dbReference type="SUPFAM" id="SSF47384">
    <property type="entry name" value="Homodimeric domain of signal transducing histidine kinase"/>
    <property type="match status" value="1"/>
</dbReference>
<dbReference type="GO" id="GO:0005524">
    <property type="term" value="F:ATP binding"/>
    <property type="evidence" value="ECO:0007669"/>
    <property type="project" value="UniProtKB-KW"/>
</dbReference>
<dbReference type="Proteomes" id="UP000019681">
    <property type="component" value="Unassembled WGS sequence"/>
</dbReference>
<dbReference type="InterPro" id="IPR003661">
    <property type="entry name" value="HisK_dim/P_dom"/>
</dbReference>
<proteinExistence type="predicted"/>
<dbReference type="Pfam" id="PF02518">
    <property type="entry name" value="HATPase_c"/>
    <property type="match status" value="1"/>
</dbReference>
<keyword evidence="11" id="KW-1185">Reference proteome</keyword>
<dbReference type="InterPro" id="IPR005467">
    <property type="entry name" value="His_kinase_dom"/>
</dbReference>
<dbReference type="Pfam" id="PF00512">
    <property type="entry name" value="HisKA"/>
    <property type="match status" value="1"/>
</dbReference>
<evidence type="ECO:0000256" key="3">
    <source>
        <dbReference type="ARBA" id="ARBA00022553"/>
    </source>
</evidence>
<dbReference type="InterPro" id="IPR003594">
    <property type="entry name" value="HATPase_dom"/>
</dbReference>
<dbReference type="EC" id="2.7.13.3" evidence="2"/>
<dbReference type="GO" id="GO:0000155">
    <property type="term" value="F:phosphorelay sensor kinase activity"/>
    <property type="evidence" value="ECO:0007669"/>
    <property type="project" value="InterPro"/>
</dbReference>
<dbReference type="EMBL" id="AZQP01000003">
    <property type="protein sequence ID" value="EYE89546.1"/>
    <property type="molecule type" value="Genomic_DNA"/>
</dbReference>
<dbReference type="PROSITE" id="PS50109">
    <property type="entry name" value="HIS_KIN"/>
    <property type="match status" value="1"/>
</dbReference>
<protein>
    <recommendedName>
        <fullName evidence="2">histidine kinase</fullName>
        <ecNumber evidence="2">2.7.13.3</ecNumber>
    </recommendedName>
</protein>
<organism evidence="10 11">
    <name type="scientific">Fervidicella metallireducens AeB</name>
    <dbReference type="NCBI Taxonomy" id="1403537"/>
    <lineage>
        <taxon>Bacteria</taxon>
        <taxon>Bacillati</taxon>
        <taxon>Bacillota</taxon>
        <taxon>Clostridia</taxon>
        <taxon>Eubacteriales</taxon>
        <taxon>Clostridiaceae</taxon>
        <taxon>Fervidicella</taxon>
    </lineage>
</organism>
<evidence type="ECO:0000256" key="4">
    <source>
        <dbReference type="ARBA" id="ARBA00022679"/>
    </source>
</evidence>
<keyword evidence="8" id="KW-0902">Two-component regulatory system</keyword>
<evidence type="ECO:0000259" key="9">
    <source>
        <dbReference type="PROSITE" id="PS50109"/>
    </source>
</evidence>
<keyword evidence="6 10" id="KW-0418">Kinase</keyword>
<keyword evidence="3" id="KW-0597">Phosphoprotein</keyword>
<dbReference type="InterPro" id="IPR036890">
    <property type="entry name" value="HATPase_C_sf"/>
</dbReference>
<dbReference type="InterPro" id="IPR004358">
    <property type="entry name" value="Sig_transdc_His_kin-like_C"/>
</dbReference>
<dbReference type="FunFam" id="1.10.287.130:FF:000001">
    <property type="entry name" value="Two-component sensor histidine kinase"/>
    <property type="match status" value="1"/>
</dbReference>
<name>A0A017RYC5_9CLOT</name>
<dbReference type="Gene3D" id="1.10.287.130">
    <property type="match status" value="1"/>
</dbReference>
<sequence length="297" mass="33924">MCIGRDITEKKRMEQLKKYAEERMRILNEAMQYEKIKTEFLANISHELRTPLNVILGALQLLDLNMKSNLIYDKENKLNRYSAIMKQNCYRLLRIVNNLIDITKIDSGFSKLNLKNGNIVGIVEDIALSVADYVENKSIQLIFDTEIEEKIMAFDADKLERIILNLISNAVKFTPAGGMINVNIYDCIDSIKISVKDNGIGIPKDKLEIIFQRFRQVDKSLTRNHEGSGIGLSLVKSFVEMHGGKIEVYSTEGEGSEFIVELPVRLVEEEEETISTNDDIFSARIQRISVEFSDIYS</sequence>
<keyword evidence="4" id="KW-0808">Transferase</keyword>
<dbReference type="Gene3D" id="3.30.565.10">
    <property type="entry name" value="Histidine kinase-like ATPase, C-terminal domain"/>
    <property type="match status" value="1"/>
</dbReference>
<comment type="caution">
    <text evidence="10">The sequence shown here is derived from an EMBL/GenBank/DDBJ whole genome shotgun (WGS) entry which is preliminary data.</text>
</comment>
<dbReference type="PANTHER" id="PTHR43547">
    <property type="entry name" value="TWO-COMPONENT HISTIDINE KINASE"/>
    <property type="match status" value="1"/>
</dbReference>
<comment type="catalytic activity">
    <reaction evidence="1">
        <text>ATP + protein L-histidine = ADP + protein N-phospho-L-histidine.</text>
        <dbReference type="EC" id="2.7.13.3"/>
    </reaction>
</comment>
<evidence type="ECO:0000313" key="11">
    <source>
        <dbReference type="Proteomes" id="UP000019681"/>
    </source>
</evidence>
<feature type="domain" description="Histidine kinase" evidence="9">
    <location>
        <begin position="43"/>
        <end position="266"/>
    </location>
</feature>
<evidence type="ECO:0000256" key="1">
    <source>
        <dbReference type="ARBA" id="ARBA00000085"/>
    </source>
</evidence>
<dbReference type="AlphaFoldDB" id="A0A017RYC5"/>